<evidence type="ECO:0000256" key="1">
    <source>
        <dbReference type="ARBA" id="ARBA00004651"/>
    </source>
</evidence>
<dbReference type="AlphaFoldDB" id="A0A4Y6Q1J2"/>
<gene>
    <name evidence="9" type="ORF">FIV42_27360</name>
</gene>
<comment type="similarity">
    <text evidence="2">Belongs to the autoinducer-2 exporter (AI-2E) (TC 2.A.86) family.</text>
</comment>
<feature type="transmembrane region" description="Helical" evidence="8">
    <location>
        <begin position="80"/>
        <end position="102"/>
    </location>
</feature>
<evidence type="ECO:0000256" key="3">
    <source>
        <dbReference type="ARBA" id="ARBA00022448"/>
    </source>
</evidence>
<proteinExistence type="inferred from homology"/>
<evidence type="ECO:0000256" key="2">
    <source>
        <dbReference type="ARBA" id="ARBA00009773"/>
    </source>
</evidence>
<organism evidence="9 10">
    <name type="scientific">Persicimonas caeni</name>
    <dbReference type="NCBI Taxonomy" id="2292766"/>
    <lineage>
        <taxon>Bacteria</taxon>
        <taxon>Deltaproteobacteria</taxon>
        <taxon>Bradymonadales</taxon>
        <taxon>Bradymonadaceae</taxon>
        <taxon>Persicimonas</taxon>
    </lineage>
</organism>
<feature type="transmembrane region" description="Helical" evidence="8">
    <location>
        <begin position="427"/>
        <end position="448"/>
    </location>
</feature>
<evidence type="ECO:0000256" key="8">
    <source>
        <dbReference type="SAM" id="Phobius"/>
    </source>
</evidence>
<name>A0A4Y6Q1J2_PERCE</name>
<dbReference type="GO" id="GO:0005886">
    <property type="term" value="C:plasma membrane"/>
    <property type="evidence" value="ECO:0007669"/>
    <property type="project" value="UniProtKB-SubCell"/>
</dbReference>
<evidence type="ECO:0000256" key="6">
    <source>
        <dbReference type="ARBA" id="ARBA00022989"/>
    </source>
</evidence>
<feature type="transmembrane region" description="Helical" evidence="8">
    <location>
        <begin position="483"/>
        <end position="502"/>
    </location>
</feature>
<evidence type="ECO:0000256" key="7">
    <source>
        <dbReference type="ARBA" id="ARBA00023136"/>
    </source>
</evidence>
<feature type="transmembrane region" description="Helical" evidence="8">
    <location>
        <begin position="460"/>
        <end position="477"/>
    </location>
</feature>
<keyword evidence="6 8" id="KW-1133">Transmembrane helix</keyword>
<feature type="transmembrane region" description="Helical" evidence="8">
    <location>
        <begin position="32"/>
        <end position="65"/>
    </location>
</feature>
<dbReference type="InterPro" id="IPR002549">
    <property type="entry name" value="AI-2E-like"/>
</dbReference>
<keyword evidence="3" id="KW-0813">Transport</keyword>
<accession>A0A4Y6Q1J2</accession>
<dbReference type="EMBL" id="CP041186">
    <property type="protein sequence ID" value="QDG54329.1"/>
    <property type="molecule type" value="Genomic_DNA"/>
</dbReference>
<keyword evidence="10" id="KW-1185">Reference proteome</keyword>
<dbReference type="GO" id="GO:0055085">
    <property type="term" value="P:transmembrane transport"/>
    <property type="evidence" value="ECO:0007669"/>
    <property type="project" value="TreeGrafter"/>
</dbReference>
<feature type="transmembrane region" description="Helical" evidence="8">
    <location>
        <begin position="375"/>
        <end position="395"/>
    </location>
</feature>
<keyword evidence="4" id="KW-1003">Cell membrane</keyword>
<comment type="subcellular location">
    <subcellularLocation>
        <location evidence="1">Cell membrane</location>
        <topology evidence="1">Multi-pass membrane protein</topology>
    </subcellularLocation>
</comment>
<evidence type="ECO:0000313" key="10">
    <source>
        <dbReference type="Proteomes" id="UP000315995"/>
    </source>
</evidence>
<dbReference type="Proteomes" id="UP000315995">
    <property type="component" value="Chromosome"/>
</dbReference>
<dbReference type="PANTHER" id="PTHR21716:SF53">
    <property type="entry name" value="PERMEASE PERM-RELATED"/>
    <property type="match status" value="1"/>
</dbReference>
<protein>
    <submittedName>
        <fullName evidence="9">AI-2E family transporter</fullName>
    </submittedName>
</protein>
<accession>A0A5B8YCK0</accession>
<dbReference type="OrthoDB" id="9772136at2"/>
<evidence type="ECO:0000256" key="5">
    <source>
        <dbReference type="ARBA" id="ARBA00022692"/>
    </source>
</evidence>
<evidence type="ECO:0000313" key="9">
    <source>
        <dbReference type="EMBL" id="QDG54329.1"/>
    </source>
</evidence>
<reference evidence="9 10" key="1">
    <citation type="submission" date="2019-06" db="EMBL/GenBank/DDBJ databases">
        <title>Persicimonas caeni gen. nov., sp. nov., a predatory bacterium isolated from solar saltern.</title>
        <authorList>
            <person name="Wang S."/>
        </authorList>
    </citation>
    <scope>NUCLEOTIDE SEQUENCE [LARGE SCALE GENOMIC DNA]</scope>
    <source>
        <strain evidence="9 10">YN101</strain>
    </source>
</reference>
<feature type="transmembrane region" description="Helical" evidence="8">
    <location>
        <begin position="402"/>
        <end position="421"/>
    </location>
</feature>
<sequence length="527" mass="57339">MSNGSNSTPHGPSGGDDSRAPWYRRIGRGRKLVLPLITLGFLVVILALFHSILLPFVFACALVYLMEPVVRRLSPKMPRWAAVILVYLAFFGIVTGGVIFVVPRFVSEIVRFAETVPETVAEFREENLPGINDRVQKFLEHYLPVTPPTPDYEPAKRVVHEAWQDASRRAAATAVAKARGRAAADMEIKVELSGEQGQLERTYKVTPSARDAREVDWGVEHGEWGVVGATDSPVVRLVPGSDGSYEIYLSEGEVEVSRVEDDVWTVRRPVAENADQRTLQVGSLVDLEARVNEMIEGAISTSHDRIASVISYAQALLVGVIQALVAIILTFMVAAFMSIDLPSFTGFFRDMVPRDYREGYDELLSRVDRGLSGVIRGQLLICLVNGILTFVGLVILDIKFSLLLAVVAGVLSLIPIFGTIISTIPIVLIGMMNGFLTGLAALGWILLIHFIEANILNPQIIGTSAHIHPVIVIFALLAGESTFGLVGALLAVPVASIILELFKFVRDKIRTNDGAPGADAVPETSSP</sequence>
<feature type="transmembrane region" description="Helical" evidence="8">
    <location>
        <begin position="315"/>
        <end position="339"/>
    </location>
</feature>
<evidence type="ECO:0000256" key="4">
    <source>
        <dbReference type="ARBA" id="ARBA00022475"/>
    </source>
</evidence>
<keyword evidence="7 8" id="KW-0472">Membrane</keyword>
<dbReference type="Pfam" id="PF01594">
    <property type="entry name" value="AI-2E_transport"/>
    <property type="match status" value="2"/>
</dbReference>
<keyword evidence="5 8" id="KW-0812">Transmembrane</keyword>
<dbReference type="PANTHER" id="PTHR21716">
    <property type="entry name" value="TRANSMEMBRANE PROTEIN"/>
    <property type="match status" value="1"/>
</dbReference>
<dbReference type="RefSeq" id="WP_141200773.1">
    <property type="nucleotide sequence ID" value="NZ_CP041186.1"/>
</dbReference>